<dbReference type="AlphaFoldDB" id="A0A5E8CME2"/>
<protein>
    <submittedName>
        <fullName evidence="6">ATPase family associated with various cellular activities (AAA)</fullName>
    </submittedName>
</protein>
<dbReference type="PANTHER" id="PTHR43392">
    <property type="entry name" value="AAA-TYPE ATPASE FAMILY PROTEIN / ANKYRIN REPEAT FAMILY PROTEIN"/>
    <property type="match status" value="1"/>
</dbReference>
<dbReference type="PANTHER" id="PTHR43392:SF2">
    <property type="entry name" value="AAA-TYPE ATPASE FAMILY PROTEIN _ ANKYRIN REPEAT FAMILY PROTEIN"/>
    <property type="match status" value="1"/>
</dbReference>
<dbReference type="InterPro" id="IPR050773">
    <property type="entry name" value="CbxX/CfxQ_RuBisCO_ESX"/>
</dbReference>
<gene>
    <name evidence="6" type="ORF">CPAV1605_875</name>
</gene>
<dbReference type="PRINTS" id="PR00819">
    <property type="entry name" value="CBXCFQXSUPER"/>
</dbReference>
<dbReference type="GO" id="GO:0016887">
    <property type="term" value="F:ATP hydrolysis activity"/>
    <property type="evidence" value="ECO:0007669"/>
    <property type="project" value="InterPro"/>
</dbReference>
<dbReference type="InterPro" id="IPR000641">
    <property type="entry name" value="CbxX/CfxQ"/>
</dbReference>
<dbReference type="CDD" id="cd00009">
    <property type="entry name" value="AAA"/>
    <property type="match status" value="1"/>
</dbReference>
<dbReference type="InterPro" id="IPR003959">
    <property type="entry name" value="ATPase_AAA_core"/>
</dbReference>
<feature type="region of interest" description="Disordered" evidence="4">
    <location>
        <begin position="1"/>
        <end position="21"/>
    </location>
</feature>
<proteinExistence type="inferred from homology"/>
<feature type="domain" description="ATPase AAA-type core" evidence="5">
    <location>
        <begin position="156"/>
        <end position="262"/>
    </location>
</feature>
<accession>A0A5E8CME2</accession>
<keyword evidence="2" id="KW-0547">Nucleotide-binding</keyword>
<dbReference type="Pfam" id="PF00004">
    <property type="entry name" value="AAA"/>
    <property type="match status" value="1"/>
</dbReference>
<keyword evidence="3" id="KW-0067">ATP-binding</keyword>
<feature type="compositionally biased region" description="Acidic residues" evidence="4">
    <location>
        <begin position="56"/>
        <end position="70"/>
    </location>
</feature>
<evidence type="ECO:0000259" key="5">
    <source>
        <dbReference type="Pfam" id="PF00004"/>
    </source>
</evidence>
<dbReference type="GO" id="GO:0005524">
    <property type="term" value="F:ATP binding"/>
    <property type="evidence" value="ECO:0007669"/>
    <property type="project" value="UniProtKB-KW"/>
</dbReference>
<feature type="region of interest" description="Disordered" evidence="4">
    <location>
        <begin position="41"/>
        <end position="78"/>
    </location>
</feature>
<dbReference type="SUPFAM" id="SSF52540">
    <property type="entry name" value="P-loop containing nucleoside triphosphate hydrolases"/>
    <property type="match status" value="1"/>
</dbReference>
<dbReference type="EMBL" id="CABVLZ010000003">
    <property type="protein sequence ID" value="VVU95150.1"/>
    <property type="molecule type" value="Genomic_DNA"/>
</dbReference>
<organism evidence="6">
    <name type="scientific">seawater metagenome</name>
    <dbReference type="NCBI Taxonomy" id="1561972"/>
    <lineage>
        <taxon>unclassified sequences</taxon>
        <taxon>metagenomes</taxon>
        <taxon>ecological metagenomes</taxon>
    </lineage>
</organism>
<sequence>MSDNNNKRNNDSNEENPNRKRIKFVRYDSFDDFLKSILNEEISKLPPQKNPQLISDDSDSDSESNSESESESEKEYEHIDRKVNKLQDLIDLGKMYDPKKRYNIDMKTLNKLVNPLEELHKMIGMTSVKENIVDHIIFYLQKLDNDGLNDMLHTVIQGPPGVGKTELGKILSKIYLGMGILKNDKFRVAKRADLIGKYLGHTAVQTQKVIDSCKGGVLFIDEAYSLGNPEGRDMFSKECLDTINQNLTENKSQFLCIIAGYKESLDSCFFSYNEGLSRRFSIRYTIEPYIGKELKEIFIKIVKQNNWEITDDIDSNFFEKNIASFKFYGGDMETLFFCTKVVHARRVFCMDNDKKKVITNEDIINAYEIYKKNRGEKNENRNEAWRNLYI</sequence>
<feature type="compositionally biased region" description="Basic and acidic residues" evidence="4">
    <location>
        <begin position="1"/>
        <end position="11"/>
    </location>
</feature>
<dbReference type="InterPro" id="IPR027417">
    <property type="entry name" value="P-loop_NTPase"/>
</dbReference>
<reference evidence="6" key="1">
    <citation type="submission" date="2019-09" db="EMBL/GenBank/DDBJ databases">
        <authorList>
            <person name="Needham M D."/>
        </authorList>
    </citation>
    <scope>NUCLEOTIDE SEQUENCE</scope>
</reference>
<evidence type="ECO:0000256" key="4">
    <source>
        <dbReference type="SAM" id="MobiDB-lite"/>
    </source>
</evidence>
<evidence type="ECO:0000256" key="3">
    <source>
        <dbReference type="ARBA" id="ARBA00022840"/>
    </source>
</evidence>
<comment type="similarity">
    <text evidence="1">Belongs to the CbxX/CfxQ family.</text>
</comment>
<evidence type="ECO:0000256" key="1">
    <source>
        <dbReference type="ARBA" id="ARBA00010378"/>
    </source>
</evidence>
<name>A0A5E8CME2_9ZZZZ</name>
<evidence type="ECO:0000256" key="2">
    <source>
        <dbReference type="ARBA" id="ARBA00022741"/>
    </source>
</evidence>
<evidence type="ECO:0000313" key="6">
    <source>
        <dbReference type="EMBL" id="VVU95150.1"/>
    </source>
</evidence>
<dbReference type="Gene3D" id="3.40.50.300">
    <property type="entry name" value="P-loop containing nucleotide triphosphate hydrolases"/>
    <property type="match status" value="1"/>
</dbReference>